<dbReference type="InterPro" id="IPR002878">
    <property type="entry name" value="ChsH2_C"/>
</dbReference>
<sequence length="141" mass="15588">MNSTESNTTDVDESRLEKYFDPDTLDTEPTLVGSECPECGTIQFPSRERCPECFETMQRRALSRTGTLYTYATVGMGPSGFSPPYTIGYVDLPDGIRLFTTITDDEELEIGREMEVTTGTVSVDDGVAIKGYQFRPAEGDV</sequence>
<dbReference type="Proteomes" id="UP001500962">
    <property type="component" value="Unassembled WGS sequence"/>
</dbReference>
<dbReference type="Proteomes" id="UP000830542">
    <property type="component" value="Plasmid unnamed2"/>
</dbReference>
<dbReference type="EMBL" id="CP095007">
    <property type="protein sequence ID" value="UOO96961.1"/>
    <property type="molecule type" value="Genomic_DNA"/>
</dbReference>
<dbReference type="PANTHER" id="PTHR34075">
    <property type="entry name" value="BLR3430 PROTEIN"/>
    <property type="match status" value="1"/>
</dbReference>
<feature type="domain" description="ChsH2 rubredoxin-like zinc ribbon" evidence="3">
    <location>
        <begin position="28"/>
        <end position="55"/>
    </location>
</feature>
<reference evidence="4" key="3">
    <citation type="submission" date="2023-12" db="EMBL/GenBank/DDBJ databases">
        <authorList>
            <person name="Sun Q."/>
            <person name="Inoue M."/>
        </authorList>
    </citation>
    <scope>NUCLEOTIDE SEQUENCE</scope>
    <source>
        <strain evidence="4">JCM 12289</strain>
    </source>
</reference>
<evidence type="ECO:0000259" key="2">
    <source>
        <dbReference type="Pfam" id="PF01796"/>
    </source>
</evidence>
<dbReference type="KEGG" id="hdo:MUK72_17285"/>
<evidence type="ECO:0000313" key="4">
    <source>
        <dbReference type="EMBL" id="GAA0460462.1"/>
    </source>
</evidence>
<keyword evidence="5" id="KW-0614">Plasmid</keyword>
<dbReference type="GeneID" id="71763639"/>
<name>A0AAV3SGQ3_HALDO</name>
<evidence type="ECO:0000256" key="1">
    <source>
        <dbReference type="SAM" id="MobiDB-lite"/>
    </source>
</evidence>
<keyword evidence="6" id="KW-1185">Reference proteome</keyword>
<dbReference type="EMBL" id="BAAADN010000025">
    <property type="protein sequence ID" value="GAA0460462.1"/>
    <property type="molecule type" value="Genomic_DNA"/>
</dbReference>
<reference evidence="4" key="1">
    <citation type="journal article" date="2014" name="Int. J. Syst. Evol. Microbiol.">
        <title>Complete genome sequence of Corynebacterium casei LMG S-19264T (=DSM 44701T), isolated from a smear-ripened cheese.</title>
        <authorList>
            <consortium name="US DOE Joint Genome Institute (JGI-PGF)"/>
            <person name="Walter F."/>
            <person name="Albersmeier A."/>
            <person name="Kalinowski J."/>
            <person name="Ruckert C."/>
        </authorList>
    </citation>
    <scope>NUCLEOTIDE SEQUENCE</scope>
    <source>
        <strain evidence="4">JCM 12289</strain>
    </source>
</reference>
<geneLocation type="plasmid" evidence="5 6">
    <name>unnamed2</name>
</geneLocation>
<evidence type="ECO:0000313" key="5">
    <source>
        <dbReference type="EMBL" id="UOO96961.1"/>
    </source>
</evidence>
<dbReference type="Gene3D" id="6.10.30.10">
    <property type="match status" value="1"/>
</dbReference>
<organism evidence="4 7">
    <name type="scientific">Halococcus dombrowskii</name>
    <dbReference type="NCBI Taxonomy" id="179637"/>
    <lineage>
        <taxon>Archaea</taxon>
        <taxon>Methanobacteriati</taxon>
        <taxon>Methanobacteriota</taxon>
        <taxon>Stenosarchaea group</taxon>
        <taxon>Halobacteria</taxon>
        <taxon>Halobacteriales</taxon>
        <taxon>Halococcaceae</taxon>
        <taxon>Halococcus</taxon>
    </lineage>
</organism>
<evidence type="ECO:0000313" key="6">
    <source>
        <dbReference type="Proteomes" id="UP000830542"/>
    </source>
</evidence>
<protein>
    <submittedName>
        <fullName evidence="5">OB-fold domain-containing protein</fullName>
    </submittedName>
</protein>
<dbReference type="Pfam" id="PF12172">
    <property type="entry name" value="zf-ChsH2"/>
    <property type="match status" value="1"/>
</dbReference>
<proteinExistence type="predicted"/>
<feature type="region of interest" description="Disordered" evidence="1">
    <location>
        <begin position="1"/>
        <end position="26"/>
    </location>
</feature>
<feature type="compositionally biased region" description="Basic and acidic residues" evidence="1">
    <location>
        <begin position="12"/>
        <end position="21"/>
    </location>
</feature>
<dbReference type="AlphaFoldDB" id="A0AAV3SGQ3"/>
<dbReference type="SUPFAM" id="SSF50249">
    <property type="entry name" value="Nucleic acid-binding proteins"/>
    <property type="match status" value="1"/>
</dbReference>
<dbReference type="Pfam" id="PF01796">
    <property type="entry name" value="OB_ChsH2_C"/>
    <property type="match status" value="1"/>
</dbReference>
<evidence type="ECO:0000259" key="3">
    <source>
        <dbReference type="Pfam" id="PF12172"/>
    </source>
</evidence>
<accession>A0AAV3SGQ3</accession>
<dbReference type="PANTHER" id="PTHR34075:SF5">
    <property type="entry name" value="BLR3430 PROTEIN"/>
    <property type="match status" value="1"/>
</dbReference>
<dbReference type="InterPro" id="IPR012340">
    <property type="entry name" value="NA-bd_OB-fold"/>
</dbReference>
<dbReference type="InterPro" id="IPR052513">
    <property type="entry name" value="Thioester_dehydratase-like"/>
</dbReference>
<dbReference type="RefSeq" id="WP_244706173.1">
    <property type="nucleotide sequence ID" value="NZ_BAAADN010000025.1"/>
</dbReference>
<dbReference type="InterPro" id="IPR022002">
    <property type="entry name" value="ChsH2_Znr"/>
</dbReference>
<gene>
    <name evidence="4" type="ORF">GCM10008985_16150</name>
    <name evidence="5" type="ORF">MUK72_17285</name>
</gene>
<feature type="domain" description="ChsH2 C-terminal OB-fold" evidence="2">
    <location>
        <begin position="60"/>
        <end position="117"/>
    </location>
</feature>
<evidence type="ECO:0000313" key="7">
    <source>
        <dbReference type="Proteomes" id="UP001500962"/>
    </source>
</evidence>
<reference evidence="5" key="2">
    <citation type="submission" date="2022-04" db="EMBL/GenBank/DDBJ databases">
        <title>Sequencing and genomic assembly of Halococcus dombrowskii.</title>
        <authorList>
            <person name="Lim S.W."/>
            <person name="MacLea K.S."/>
        </authorList>
    </citation>
    <scope>NUCLEOTIDE SEQUENCE</scope>
    <source>
        <strain evidence="5">H4</strain>
        <plasmid evidence="5">unnamed2</plasmid>
    </source>
</reference>